<dbReference type="FunFam" id="3.40.50.720:FF:000084">
    <property type="entry name" value="Short-chain dehydrogenase reductase"/>
    <property type="match status" value="1"/>
</dbReference>
<proteinExistence type="inferred from homology"/>
<accession>A0A835Z2Q8</accession>
<dbReference type="Gene3D" id="3.40.50.720">
    <property type="entry name" value="NAD(P)-binding Rossmann-like Domain"/>
    <property type="match status" value="1"/>
</dbReference>
<comment type="similarity">
    <text evidence="1">Belongs to the short-chain dehydrogenases/reductases (SDR) family.</text>
</comment>
<sequence length="247" mass="25431">MGRFTGTVAVVTGASSGIGLATAQQMAAEGAKVVMAARTKDRLDKAANGGDAIGVVMDASLDEDNKRLVDEALKAYGQINVSFINAGVHRGSVAAEVTGTMLDELYDTNVKGVAYALKHQLAAIERSGGNGSVVINSSCAGSNVTAFPAADHAHPRACARMQHRAQAIEAIDHGTRVNSVAPGVVRTNLVDRPADAYEALAASVHLMPRSGRPEEIARCVCFLASDDASFVTGAVLLADGGFSLKGP</sequence>
<dbReference type="PRINTS" id="PR00081">
    <property type="entry name" value="GDHRDH"/>
</dbReference>
<keyword evidence="3" id="KW-1185">Reference proteome</keyword>
<evidence type="ECO:0000256" key="1">
    <source>
        <dbReference type="ARBA" id="ARBA00006484"/>
    </source>
</evidence>
<protein>
    <submittedName>
        <fullName evidence="2">Short-chain dehydrogenase/reductase SDR</fullName>
    </submittedName>
</protein>
<dbReference type="OrthoDB" id="47007at2759"/>
<dbReference type="CDD" id="cd05233">
    <property type="entry name" value="SDR_c"/>
    <property type="match status" value="1"/>
</dbReference>
<dbReference type="EMBL" id="JAFCMP010000135">
    <property type="protein sequence ID" value="KAG5185353.1"/>
    <property type="molecule type" value="Genomic_DNA"/>
</dbReference>
<dbReference type="AlphaFoldDB" id="A0A835Z2Q8"/>
<dbReference type="Proteomes" id="UP000664859">
    <property type="component" value="Unassembled WGS sequence"/>
</dbReference>
<dbReference type="Pfam" id="PF13561">
    <property type="entry name" value="adh_short_C2"/>
    <property type="match status" value="1"/>
</dbReference>
<dbReference type="PANTHER" id="PTHR43943:SF2">
    <property type="entry name" value="DEHYDROGENASE_REDUCTASE 4"/>
    <property type="match status" value="1"/>
</dbReference>
<evidence type="ECO:0000313" key="3">
    <source>
        <dbReference type="Proteomes" id="UP000664859"/>
    </source>
</evidence>
<dbReference type="SUPFAM" id="SSF51735">
    <property type="entry name" value="NAD(P)-binding Rossmann-fold domains"/>
    <property type="match status" value="1"/>
</dbReference>
<reference evidence="2" key="1">
    <citation type="submission" date="2021-02" db="EMBL/GenBank/DDBJ databases">
        <title>First Annotated Genome of the Yellow-green Alga Tribonema minus.</title>
        <authorList>
            <person name="Mahan K.M."/>
        </authorList>
    </citation>
    <scope>NUCLEOTIDE SEQUENCE</scope>
    <source>
        <strain evidence="2">UTEX B ZZ1240</strain>
    </source>
</reference>
<comment type="caution">
    <text evidence="2">The sequence shown here is derived from an EMBL/GenBank/DDBJ whole genome shotgun (WGS) entry which is preliminary data.</text>
</comment>
<evidence type="ECO:0000313" key="2">
    <source>
        <dbReference type="EMBL" id="KAG5185353.1"/>
    </source>
</evidence>
<dbReference type="PANTHER" id="PTHR43943">
    <property type="entry name" value="DEHYDROGENASE/REDUCTASE (SDR FAMILY) MEMBER 4"/>
    <property type="match status" value="1"/>
</dbReference>
<organism evidence="2 3">
    <name type="scientific">Tribonema minus</name>
    <dbReference type="NCBI Taxonomy" id="303371"/>
    <lineage>
        <taxon>Eukaryota</taxon>
        <taxon>Sar</taxon>
        <taxon>Stramenopiles</taxon>
        <taxon>Ochrophyta</taxon>
        <taxon>PX clade</taxon>
        <taxon>Xanthophyceae</taxon>
        <taxon>Tribonematales</taxon>
        <taxon>Tribonemataceae</taxon>
        <taxon>Tribonema</taxon>
    </lineage>
</organism>
<gene>
    <name evidence="2" type="ORF">JKP88DRAFT_269675</name>
</gene>
<dbReference type="InterPro" id="IPR002347">
    <property type="entry name" value="SDR_fam"/>
</dbReference>
<name>A0A835Z2Q8_9STRA</name>
<dbReference type="InterPro" id="IPR036291">
    <property type="entry name" value="NAD(P)-bd_dom_sf"/>
</dbReference>